<dbReference type="InterPro" id="IPR050736">
    <property type="entry name" value="Sensor_HK_Regulatory"/>
</dbReference>
<name>A0ABY3ZQC6_9RHOB</name>
<evidence type="ECO:0000256" key="1">
    <source>
        <dbReference type="ARBA" id="ARBA00000085"/>
    </source>
</evidence>
<keyword evidence="5" id="KW-0418">Kinase</keyword>
<keyword evidence="9" id="KW-1185">Reference proteome</keyword>
<dbReference type="Proteomes" id="UP000831019">
    <property type="component" value="Chromosome"/>
</dbReference>
<proteinExistence type="predicted"/>
<reference evidence="9" key="1">
    <citation type="journal article" date="2022" name="Microorganisms">
        <title>Beyond the ABCs#Discovery of Three New Plasmid Types in Rhodobacterales (RepQ, RepY, RepW).</title>
        <authorList>
            <person name="Freese H.M."/>
            <person name="Ringel V."/>
            <person name="Overmann J."/>
            <person name="Petersen J."/>
        </authorList>
    </citation>
    <scope>NUCLEOTIDE SEQUENCE [LARGE SCALE GENOMIC DNA]</scope>
    <source>
        <strain evidence="9">DSM 109990</strain>
    </source>
</reference>
<dbReference type="SMART" id="SM00387">
    <property type="entry name" value="HATPase_c"/>
    <property type="match status" value="1"/>
</dbReference>
<dbReference type="EMBL" id="CP085144">
    <property type="protein sequence ID" value="UOA15974.1"/>
    <property type="molecule type" value="Genomic_DNA"/>
</dbReference>
<dbReference type="PANTHER" id="PTHR43711:SF1">
    <property type="entry name" value="HISTIDINE KINASE 1"/>
    <property type="match status" value="1"/>
</dbReference>
<dbReference type="Pfam" id="PF01590">
    <property type="entry name" value="GAF"/>
    <property type="match status" value="1"/>
</dbReference>
<dbReference type="InterPro" id="IPR003594">
    <property type="entry name" value="HATPase_dom"/>
</dbReference>
<evidence type="ECO:0000259" key="7">
    <source>
        <dbReference type="PROSITE" id="PS50109"/>
    </source>
</evidence>
<evidence type="ECO:0000256" key="6">
    <source>
        <dbReference type="ARBA" id="ARBA00023012"/>
    </source>
</evidence>
<accession>A0ABY3ZQC6</accession>
<dbReference type="SUPFAM" id="SSF47384">
    <property type="entry name" value="Homodimeric domain of signal transducing histidine kinase"/>
    <property type="match status" value="1"/>
</dbReference>
<dbReference type="InterPro" id="IPR036890">
    <property type="entry name" value="HATPase_C_sf"/>
</dbReference>
<dbReference type="Gene3D" id="1.10.287.130">
    <property type="match status" value="1"/>
</dbReference>
<keyword evidence="6" id="KW-0902">Two-component regulatory system</keyword>
<dbReference type="CDD" id="cd00082">
    <property type="entry name" value="HisKA"/>
    <property type="match status" value="1"/>
</dbReference>
<dbReference type="GO" id="GO:0004673">
    <property type="term" value="F:protein histidine kinase activity"/>
    <property type="evidence" value="ECO:0007669"/>
    <property type="project" value="UniProtKB-EC"/>
</dbReference>
<organism evidence="8 9">
    <name type="scientific">Sulfitobacter dubius</name>
    <dbReference type="NCBI Taxonomy" id="218673"/>
    <lineage>
        <taxon>Bacteria</taxon>
        <taxon>Pseudomonadati</taxon>
        <taxon>Pseudomonadota</taxon>
        <taxon>Alphaproteobacteria</taxon>
        <taxon>Rhodobacterales</taxon>
        <taxon>Roseobacteraceae</taxon>
        <taxon>Sulfitobacter</taxon>
    </lineage>
</organism>
<dbReference type="SMART" id="SM00065">
    <property type="entry name" value="GAF"/>
    <property type="match status" value="1"/>
</dbReference>
<dbReference type="InterPro" id="IPR036097">
    <property type="entry name" value="HisK_dim/P_sf"/>
</dbReference>
<dbReference type="InterPro" id="IPR003018">
    <property type="entry name" value="GAF"/>
</dbReference>
<evidence type="ECO:0000256" key="2">
    <source>
        <dbReference type="ARBA" id="ARBA00012438"/>
    </source>
</evidence>
<dbReference type="Gene3D" id="3.30.450.40">
    <property type="match status" value="1"/>
</dbReference>
<dbReference type="SUPFAM" id="SSF55781">
    <property type="entry name" value="GAF domain-like"/>
    <property type="match status" value="1"/>
</dbReference>
<dbReference type="Pfam" id="PF02518">
    <property type="entry name" value="HATPase_c"/>
    <property type="match status" value="1"/>
</dbReference>
<evidence type="ECO:0000313" key="9">
    <source>
        <dbReference type="Proteomes" id="UP000831019"/>
    </source>
</evidence>
<dbReference type="SUPFAM" id="SSF55874">
    <property type="entry name" value="ATPase domain of HSP90 chaperone/DNA topoisomerase II/histidine kinase"/>
    <property type="match status" value="1"/>
</dbReference>
<dbReference type="InterPro" id="IPR003661">
    <property type="entry name" value="HisK_dim/P_dom"/>
</dbReference>
<dbReference type="PROSITE" id="PS50109">
    <property type="entry name" value="HIS_KIN"/>
    <property type="match status" value="1"/>
</dbReference>
<protein>
    <recommendedName>
        <fullName evidence="2">histidine kinase</fullName>
        <ecNumber evidence="2">2.7.13.3</ecNumber>
    </recommendedName>
</protein>
<keyword evidence="3" id="KW-0597">Phosphoprotein</keyword>
<dbReference type="PANTHER" id="PTHR43711">
    <property type="entry name" value="TWO-COMPONENT HISTIDINE KINASE"/>
    <property type="match status" value="1"/>
</dbReference>
<gene>
    <name evidence="8" type="primary">bphP</name>
    <name evidence="8" type="ORF">DSM109990_02827</name>
</gene>
<sequence>MRLENRSSMMKQHDFQNDIDAIARSRAVPTLLETVQLATGMGFTAIARVTTSRWVTCRAVDNISFGLTPGDELDVESTLCHEVRQYDREIVIDDVHDDPNYVNHHCPARYGFRSYISVPIRRADGSFFGTLCAIDPEPHKLNDDRILSMFRLFAKLIGESLDADEALSQSQSELTHERELAGVQEQFIAILAHDLRNPINALKSGLRLIEQGKIDDRGKDLVGLMRASVNRMGLLIENLLDQARNRSGAGIVIERVRTDDLGASLNQIIAELQAVAPNQPIEVDVDLPVPVNCDPPRVSQLFSNLLANAITHGAQGSPIKVKARATKVSFTLSVANGGDRITDDKMPTLFMPFERGDDRPSREGLGLGLFIASEIAKGHDGTLKVQSDQVETVFTFKMPNT</sequence>
<dbReference type="InterPro" id="IPR004358">
    <property type="entry name" value="Sig_transdc_His_kin-like_C"/>
</dbReference>
<dbReference type="InterPro" id="IPR029016">
    <property type="entry name" value="GAF-like_dom_sf"/>
</dbReference>
<keyword evidence="4 8" id="KW-0808">Transferase</keyword>
<evidence type="ECO:0000313" key="8">
    <source>
        <dbReference type="EMBL" id="UOA15974.1"/>
    </source>
</evidence>
<dbReference type="EC" id="2.7.13.3" evidence="2"/>
<dbReference type="Gene3D" id="3.30.565.10">
    <property type="entry name" value="Histidine kinase-like ATPase, C-terminal domain"/>
    <property type="match status" value="1"/>
</dbReference>
<dbReference type="SMART" id="SM00388">
    <property type="entry name" value="HisKA"/>
    <property type="match status" value="1"/>
</dbReference>
<evidence type="ECO:0000256" key="5">
    <source>
        <dbReference type="ARBA" id="ARBA00022777"/>
    </source>
</evidence>
<feature type="domain" description="Histidine kinase" evidence="7">
    <location>
        <begin position="190"/>
        <end position="401"/>
    </location>
</feature>
<comment type="catalytic activity">
    <reaction evidence="1">
        <text>ATP + protein L-histidine = ADP + protein N-phospho-L-histidine.</text>
        <dbReference type="EC" id="2.7.13.3"/>
    </reaction>
</comment>
<evidence type="ECO:0000256" key="4">
    <source>
        <dbReference type="ARBA" id="ARBA00022679"/>
    </source>
</evidence>
<dbReference type="Pfam" id="PF00512">
    <property type="entry name" value="HisKA"/>
    <property type="match status" value="1"/>
</dbReference>
<dbReference type="PRINTS" id="PR00344">
    <property type="entry name" value="BCTRLSENSOR"/>
</dbReference>
<dbReference type="InterPro" id="IPR005467">
    <property type="entry name" value="His_kinase_dom"/>
</dbReference>
<evidence type="ECO:0000256" key="3">
    <source>
        <dbReference type="ARBA" id="ARBA00022553"/>
    </source>
</evidence>